<dbReference type="InterPro" id="IPR055411">
    <property type="entry name" value="LRR_FXL15/At3g58940/PEG3-like"/>
</dbReference>
<dbReference type="STRING" id="3880.G7JDU1"/>
<name>G7JDU1_MEDTR</name>
<gene>
    <name evidence="4" type="primary">11445915</name>
    <name evidence="2" type="ordered locus">MTR_4g080590</name>
    <name evidence="3" type="ORF">MtrunA17_Chr4g0041581</name>
</gene>
<evidence type="ECO:0000313" key="5">
    <source>
        <dbReference type="Proteomes" id="UP000002051"/>
    </source>
</evidence>
<accession>G7JDU1</accession>
<dbReference type="InterPro" id="IPR050232">
    <property type="entry name" value="FBL13/AtMIF1-like"/>
</dbReference>
<reference evidence="3" key="4">
    <citation type="journal article" date="2018" name="Nat. Plants">
        <title>Whole-genome landscape of Medicago truncatula symbiotic genes.</title>
        <authorList>
            <person name="Pecrix Y."/>
            <person name="Gamas P."/>
            <person name="Carrere S."/>
        </authorList>
    </citation>
    <scope>NUCLEOTIDE SEQUENCE</scope>
    <source>
        <tissue evidence="3">Leaves</tissue>
    </source>
</reference>
<proteinExistence type="predicted"/>
<protein>
    <submittedName>
        <fullName evidence="2">F-box/RNI/FBD-like domain protein</fullName>
    </submittedName>
    <submittedName>
        <fullName evidence="3">Putative F-box domain, FBD domain, leucine-rich repeat domain, L domain-containing protein</fullName>
    </submittedName>
</protein>
<dbReference type="eggNOG" id="ENOG502RYTW">
    <property type="taxonomic scope" value="Eukaryota"/>
</dbReference>
<dbReference type="EMBL" id="CM001220">
    <property type="protein sequence ID" value="AES89836.2"/>
    <property type="molecule type" value="Genomic_DNA"/>
</dbReference>
<reference evidence="4" key="3">
    <citation type="submission" date="2015-04" db="UniProtKB">
        <authorList>
            <consortium name="EnsemblPlants"/>
        </authorList>
    </citation>
    <scope>IDENTIFICATION</scope>
    <source>
        <strain evidence="4">cv. Jemalong A17</strain>
    </source>
</reference>
<dbReference type="Proteomes" id="UP000002051">
    <property type="component" value="Chromosome 4"/>
</dbReference>
<keyword evidence="5" id="KW-1185">Reference proteome</keyword>
<dbReference type="PROSITE" id="PS50181">
    <property type="entry name" value="FBOX"/>
    <property type="match status" value="1"/>
</dbReference>
<dbReference type="SUPFAM" id="SSF52047">
    <property type="entry name" value="RNI-like"/>
    <property type="match status" value="1"/>
</dbReference>
<dbReference type="InterPro" id="IPR006566">
    <property type="entry name" value="FBD"/>
</dbReference>
<dbReference type="InterPro" id="IPR032675">
    <property type="entry name" value="LRR_dom_sf"/>
</dbReference>
<evidence type="ECO:0000313" key="2">
    <source>
        <dbReference type="EMBL" id="AES89836.2"/>
    </source>
</evidence>
<evidence type="ECO:0000313" key="3">
    <source>
        <dbReference type="EMBL" id="RHN61894.1"/>
    </source>
</evidence>
<sequence length="456" mass="51594">MASTISSSNSHKLQRYHMVDMKDMISDLPEGILYYILSRLSTEEAVRTSILATKWRYLWTQLPVFDFRDSSPKRNSKSPDCLVDLVDQLLHKSNRIKKLFIELPVTIVDAGKVSSMLSSALMHDVHDLTLNLESENSRFVLPNSFSASRSLTKLDIVFGFLDSVPDGICFPSLKILSFAHVTFTNEKSAQRLFSGCPVLQDLSFEKCYWVNINISVAIPTLKKLDIFFRSSSLDRNSCMFKIDAVNLLSLSYKSNPTINCFLVNSTSIVDANIDLGFFCVQNNELHVAVFAIELFSRLGSVESLRLSDQTIQCLNYAKSALHLLPSFKNLTRLEVHFDDPSCEVLADILRKSPKLEFLHIYGGSYLSLDSEDWTSDSLPCCFKSSLKSCDISDFRGDEAEIRLVKFLLENVTLLREMNIYCTGYLSKKSKKLADVRNQLQALGMGSCVINLHHSWF</sequence>
<dbReference type="PANTHER" id="PTHR31900:SF32">
    <property type="entry name" value="F-BOX_RNI_FBD-LIKE DOMAIN PROTEIN"/>
    <property type="match status" value="1"/>
</dbReference>
<dbReference type="InterPro" id="IPR053781">
    <property type="entry name" value="F-box_AtFBL13-like"/>
</dbReference>
<dbReference type="Proteomes" id="UP000265566">
    <property type="component" value="Chromosome 4"/>
</dbReference>
<feature type="domain" description="F-box" evidence="1">
    <location>
        <begin position="22"/>
        <end position="68"/>
    </location>
</feature>
<evidence type="ECO:0000259" key="1">
    <source>
        <dbReference type="PROSITE" id="PS50181"/>
    </source>
</evidence>
<dbReference type="KEGG" id="mtr:11445915"/>
<dbReference type="Gramene" id="rna24406">
    <property type="protein sequence ID" value="RHN61894.1"/>
    <property type="gene ID" value="gene24406"/>
</dbReference>
<dbReference type="Pfam" id="PF08387">
    <property type="entry name" value="FBD"/>
    <property type="match status" value="1"/>
</dbReference>
<dbReference type="InterPro" id="IPR001810">
    <property type="entry name" value="F-box_dom"/>
</dbReference>
<dbReference type="EMBL" id="PSQE01000004">
    <property type="protein sequence ID" value="RHN61894.1"/>
    <property type="molecule type" value="Genomic_DNA"/>
</dbReference>
<dbReference type="HOGENOM" id="CLU_010721_1_2_1"/>
<dbReference type="Gene3D" id="3.80.10.10">
    <property type="entry name" value="Ribonuclease Inhibitor"/>
    <property type="match status" value="2"/>
</dbReference>
<dbReference type="PaxDb" id="3880-AES89836"/>
<dbReference type="Pfam" id="PF24758">
    <property type="entry name" value="LRR_At5g56370"/>
    <property type="match status" value="1"/>
</dbReference>
<organism evidence="2 5">
    <name type="scientific">Medicago truncatula</name>
    <name type="common">Barrel medic</name>
    <name type="synonym">Medicago tribuloides</name>
    <dbReference type="NCBI Taxonomy" id="3880"/>
    <lineage>
        <taxon>Eukaryota</taxon>
        <taxon>Viridiplantae</taxon>
        <taxon>Streptophyta</taxon>
        <taxon>Embryophyta</taxon>
        <taxon>Tracheophyta</taxon>
        <taxon>Spermatophyta</taxon>
        <taxon>Magnoliopsida</taxon>
        <taxon>eudicotyledons</taxon>
        <taxon>Gunneridae</taxon>
        <taxon>Pentapetalae</taxon>
        <taxon>rosids</taxon>
        <taxon>fabids</taxon>
        <taxon>Fabales</taxon>
        <taxon>Fabaceae</taxon>
        <taxon>Papilionoideae</taxon>
        <taxon>50 kb inversion clade</taxon>
        <taxon>NPAAA clade</taxon>
        <taxon>Hologalegina</taxon>
        <taxon>IRL clade</taxon>
        <taxon>Trifolieae</taxon>
        <taxon>Medicago</taxon>
    </lineage>
</organism>
<dbReference type="InterPro" id="IPR036047">
    <property type="entry name" value="F-box-like_dom_sf"/>
</dbReference>
<dbReference type="CDD" id="cd22160">
    <property type="entry name" value="F-box_AtFBL13-like"/>
    <property type="match status" value="1"/>
</dbReference>
<dbReference type="SMART" id="SM00579">
    <property type="entry name" value="FBD"/>
    <property type="match status" value="1"/>
</dbReference>
<dbReference type="SUPFAM" id="SSF81383">
    <property type="entry name" value="F-box domain"/>
    <property type="match status" value="1"/>
</dbReference>
<evidence type="ECO:0000313" key="4">
    <source>
        <dbReference type="EnsemblPlants" id="AES89836"/>
    </source>
</evidence>
<dbReference type="OrthoDB" id="612216at2759"/>
<dbReference type="Pfam" id="PF00646">
    <property type="entry name" value="F-box"/>
    <property type="match status" value="1"/>
</dbReference>
<reference evidence="2 5" key="1">
    <citation type="journal article" date="2011" name="Nature">
        <title>The Medicago genome provides insight into the evolution of rhizobial symbioses.</title>
        <authorList>
            <person name="Young N.D."/>
            <person name="Debelle F."/>
            <person name="Oldroyd G.E."/>
            <person name="Geurts R."/>
            <person name="Cannon S.B."/>
            <person name="Udvardi M.K."/>
            <person name="Benedito V.A."/>
            <person name="Mayer K.F."/>
            <person name="Gouzy J."/>
            <person name="Schoof H."/>
            <person name="Van de Peer Y."/>
            <person name="Proost S."/>
            <person name="Cook D.R."/>
            <person name="Meyers B.C."/>
            <person name="Spannagl M."/>
            <person name="Cheung F."/>
            <person name="De Mita S."/>
            <person name="Krishnakumar V."/>
            <person name="Gundlach H."/>
            <person name="Zhou S."/>
            <person name="Mudge J."/>
            <person name="Bharti A.K."/>
            <person name="Murray J.D."/>
            <person name="Naoumkina M.A."/>
            <person name="Rosen B."/>
            <person name="Silverstein K.A."/>
            <person name="Tang H."/>
            <person name="Rombauts S."/>
            <person name="Zhao P.X."/>
            <person name="Zhou P."/>
            <person name="Barbe V."/>
            <person name="Bardou P."/>
            <person name="Bechner M."/>
            <person name="Bellec A."/>
            <person name="Berger A."/>
            <person name="Berges H."/>
            <person name="Bidwell S."/>
            <person name="Bisseling T."/>
            <person name="Choisne N."/>
            <person name="Couloux A."/>
            <person name="Denny R."/>
            <person name="Deshpande S."/>
            <person name="Dai X."/>
            <person name="Doyle J.J."/>
            <person name="Dudez A.M."/>
            <person name="Farmer A.D."/>
            <person name="Fouteau S."/>
            <person name="Franken C."/>
            <person name="Gibelin C."/>
            <person name="Gish J."/>
            <person name="Goldstein S."/>
            <person name="Gonzalez A.J."/>
            <person name="Green P.J."/>
            <person name="Hallab A."/>
            <person name="Hartog M."/>
            <person name="Hua A."/>
            <person name="Humphray S.J."/>
            <person name="Jeong D.H."/>
            <person name="Jing Y."/>
            <person name="Jocker A."/>
            <person name="Kenton S.M."/>
            <person name="Kim D.J."/>
            <person name="Klee K."/>
            <person name="Lai H."/>
            <person name="Lang C."/>
            <person name="Lin S."/>
            <person name="Macmil S.L."/>
            <person name="Magdelenat G."/>
            <person name="Matthews L."/>
            <person name="McCorrison J."/>
            <person name="Monaghan E.L."/>
            <person name="Mun J.H."/>
            <person name="Najar F.Z."/>
            <person name="Nicholson C."/>
            <person name="Noirot C."/>
            <person name="O'Bleness M."/>
            <person name="Paule C.R."/>
            <person name="Poulain J."/>
            <person name="Prion F."/>
            <person name="Qin B."/>
            <person name="Qu C."/>
            <person name="Retzel E.F."/>
            <person name="Riddle C."/>
            <person name="Sallet E."/>
            <person name="Samain S."/>
            <person name="Samson N."/>
            <person name="Sanders I."/>
            <person name="Saurat O."/>
            <person name="Scarpelli C."/>
            <person name="Schiex T."/>
            <person name="Segurens B."/>
            <person name="Severin A.J."/>
            <person name="Sherrier D.J."/>
            <person name="Shi R."/>
            <person name="Sims S."/>
            <person name="Singer S.R."/>
            <person name="Sinharoy S."/>
            <person name="Sterck L."/>
            <person name="Viollet A."/>
            <person name="Wang B.B."/>
            <person name="Wang K."/>
            <person name="Wang M."/>
            <person name="Wang X."/>
            <person name="Warfsmann J."/>
            <person name="Weissenbach J."/>
            <person name="White D.D."/>
            <person name="White J.D."/>
            <person name="Wiley G.B."/>
            <person name="Wincker P."/>
            <person name="Xing Y."/>
            <person name="Yang L."/>
            <person name="Yao Z."/>
            <person name="Ying F."/>
            <person name="Zhai J."/>
            <person name="Zhou L."/>
            <person name="Zuber A."/>
            <person name="Denarie J."/>
            <person name="Dixon R.A."/>
            <person name="May G.D."/>
            <person name="Schwartz D.C."/>
            <person name="Rogers J."/>
            <person name="Quetier F."/>
            <person name="Town C.D."/>
            <person name="Roe B.A."/>
        </authorList>
    </citation>
    <scope>NUCLEOTIDE SEQUENCE [LARGE SCALE GENOMIC DNA]</scope>
    <source>
        <strain evidence="2">A17</strain>
        <strain evidence="4 5">cv. Jemalong A17</strain>
    </source>
</reference>
<reference evidence="2 5" key="2">
    <citation type="journal article" date="2014" name="BMC Genomics">
        <title>An improved genome release (version Mt4.0) for the model legume Medicago truncatula.</title>
        <authorList>
            <person name="Tang H."/>
            <person name="Krishnakumar V."/>
            <person name="Bidwell S."/>
            <person name="Rosen B."/>
            <person name="Chan A."/>
            <person name="Zhou S."/>
            <person name="Gentzbittel L."/>
            <person name="Childs K.L."/>
            <person name="Yandell M."/>
            <person name="Gundlach H."/>
            <person name="Mayer K.F."/>
            <person name="Schwartz D.C."/>
            <person name="Town C.D."/>
        </authorList>
    </citation>
    <scope>GENOME REANNOTATION</scope>
    <source>
        <strain evidence="4 5">cv. Jemalong A17</strain>
    </source>
</reference>
<accession>A0A0C3X0R5</accession>
<dbReference type="EnsemblPlants" id="AES89836">
    <property type="protein sequence ID" value="AES89836"/>
    <property type="gene ID" value="MTR_4g080590"/>
</dbReference>
<dbReference type="PANTHER" id="PTHR31900">
    <property type="entry name" value="F-BOX/RNI SUPERFAMILY PROTEIN-RELATED"/>
    <property type="match status" value="1"/>
</dbReference>
<dbReference type="ExpressionAtlas" id="G7JDU1">
    <property type="expression patterns" value="differential"/>
</dbReference>
<dbReference type="AlphaFoldDB" id="G7JDU1"/>